<dbReference type="EMBL" id="QGQD01000057">
    <property type="protein sequence ID" value="TLD00278.1"/>
    <property type="molecule type" value="Genomic_DNA"/>
</dbReference>
<dbReference type="InterPro" id="IPR043428">
    <property type="entry name" value="LivM-like"/>
</dbReference>
<sequence length="323" mass="34388">MKDKKKLIINAVIAVAVYAVVMVLVNAGVLSRQMMSLIIPICTYVMLAVSLCLVVGFLGELSLGHAGFMSIGAYTGALVMIGTKNLPSLVSLILGLLVGGICAALFGLLIGIPVLRLRGDYLAIVTLGFGEIIKSIINSMTGITGGAKGLSKIPLNTTYRNFTVVFILTMIVIIVVAHLVNSRHGRAICAVRDNYVAAQAVGIPVSKFKIMAFVVAAFLAGMAGVVYAGNIGILKPANFDYNTSIEILVMVVLGGMGNIKGSIIAAVILTALPELLRGAADYRMLIYSIVLIALMLFNNSSFKKMMMEKRNMRQSDKVRKEGV</sequence>
<feature type="transmembrane region" description="Helical" evidence="6">
    <location>
        <begin position="245"/>
        <end position="272"/>
    </location>
</feature>
<name>A0A4V6HRT1_9FIRM</name>
<feature type="transmembrane region" description="Helical" evidence="6">
    <location>
        <begin position="7"/>
        <end position="25"/>
    </location>
</feature>
<dbReference type="RefSeq" id="WP_027295137.1">
    <property type="nucleotide sequence ID" value="NZ_CABMJZ010000140.1"/>
</dbReference>
<comment type="subcellular location">
    <subcellularLocation>
        <location evidence="1">Cell membrane</location>
        <topology evidence="1">Multi-pass membrane protein</topology>
    </subcellularLocation>
</comment>
<evidence type="ECO:0000256" key="3">
    <source>
        <dbReference type="ARBA" id="ARBA00022692"/>
    </source>
</evidence>
<protein>
    <submittedName>
        <fullName evidence="7">Leucine/isoleucine/valine transporter permease subunit</fullName>
    </submittedName>
</protein>
<evidence type="ECO:0000256" key="2">
    <source>
        <dbReference type="ARBA" id="ARBA00022475"/>
    </source>
</evidence>
<dbReference type="GO" id="GO:0015658">
    <property type="term" value="F:branched-chain amino acid transmembrane transporter activity"/>
    <property type="evidence" value="ECO:0007669"/>
    <property type="project" value="InterPro"/>
</dbReference>
<dbReference type="OrthoDB" id="9789927at2"/>
<feature type="transmembrane region" description="Helical" evidence="6">
    <location>
        <begin position="284"/>
        <end position="302"/>
    </location>
</feature>
<evidence type="ECO:0000313" key="8">
    <source>
        <dbReference type="Proteomes" id="UP000306509"/>
    </source>
</evidence>
<keyword evidence="5 6" id="KW-0472">Membrane</keyword>
<dbReference type="CDD" id="cd06581">
    <property type="entry name" value="TM_PBP1_LivM_like"/>
    <property type="match status" value="1"/>
</dbReference>
<feature type="transmembrane region" description="Helical" evidence="6">
    <location>
        <begin position="66"/>
        <end position="83"/>
    </location>
</feature>
<keyword evidence="3 6" id="KW-0812">Transmembrane</keyword>
<evidence type="ECO:0000256" key="1">
    <source>
        <dbReference type="ARBA" id="ARBA00004651"/>
    </source>
</evidence>
<keyword evidence="2" id="KW-1003">Cell membrane</keyword>
<evidence type="ECO:0000256" key="6">
    <source>
        <dbReference type="SAM" id="Phobius"/>
    </source>
</evidence>
<gene>
    <name evidence="7" type="ORF">DSM106044_02946</name>
</gene>
<dbReference type="PANTHER" id="PTHR30482">
    <property type="entry name" value="HIGH-AFFINITY BRANCHED-CHAIN AMINO ACID TRANSPORT SYSTEM PERMEASE"/>
    <property type="match status" value="1"/>
</dbReference>
<dbReference type="InterPro" id="IPR001851">
    <property type="entry name" value="ABC_transp_permease"/>
</dbReference>
<evidence type="ECO:0000256" key="4">
    <source>
        <dbReference type="ARBA" id="ARBA00022989"/>
    </source>
</evidence>
<organism evidence="7 8">
    <name type="scientific">Robinsoniella peoriensis</name>
    <dbReference type="NCBI Taxonomy" id="180332"/>
    <lineage>
        <taxon>Bacteria</taxon>
        <taxon>Bacillati</taxon>
        <taxon>Bacillota</taxon>
        <taxon>Clostridia</taxon>
        <taxon>Lachnospirales</taxon>
        <taxon>Lachnospiraceae</taxon>
        <taxon>Robinsoniella</taxon>
    </lineage>
</organism>
<dbReference type="Pfam" id="PF02653">
    <property type="entry name" value="BPD_transp_2"/>
    <property type="match status" value="1"/>
</dbReference>
<comment type="caution">
    <text evidence="7">The sequence shown here is derived from an EMBL/GenBank/DDBJ whole genome shotgun (WGS) entry which is preliminary data.</text>
</comment>
<dbReference type="PANTHER" id="PTHR30482:SF10">
    <property type="entry name" value="HIGH-AFFINITY BRANCHED-CHAIN AMINO ACID TRANSPORT PROTEIN BRAE"/>
    <property type="match status" value="1"/>
</dbReference>
<dbReference type="GO" id="GO:0005886">
    <property type="term" value="C:plasma membrane"/>
    <property type="evidence" value="ECO:0007669"/>
    <property type="project" value="UniProtKB-SubCell"/>
</dbReference>
<keyword evidence="8" id="KW-1185">Reference proteome</keyword>
<evidence type="ECO:0000256" key="5">
    <source>
        <dbReference type="ARBA" id="ARBA00023136"/>
    </source>
</evidence>
<feature type="transmembrane region" description="Helical" evidence="6">
    <location>
        <begin position="89"/>
        <end position="112"/>
    </location>
</feature>
<reference evidence="7 8" key="1">
    <citation type="journal article" date="2019" name="Anaerobe">
        <title>Detection of Robinsoniella peoriensis in multiple bone samples of a trauma patient.</title>
        <authorList>
            <person name="Schrottner P."/>
            <person name="Hartwich K."/>
            <person name="Bunk B."/>
            <person name="Schober I."/>
            <person name="Helbig S."/>
            <person name="Rudolph W.W."/>
            <person name="Gunzer F."/>
        </authorList>
    </citation>
    <scope>NUCLEOTIDE SEQUENCE [LARGE SCALE GENOMIC DNA]</scope>
    <source>
        <strain evidence="7 8">DSM 106044</strain>
    </source>
</reference>
<feature type="transmembrane region" description="Helical" evidence="6">
    <location>
        <begin position="210"/>
        <end position="233"/>
    </location>
</feature>
<feature type="transmembrane region" description="Helical" evidence="6">
    <location>
        <begin position="37"/>
        <end position="59"/>
    </location>
</feature>
<feature type="transmembrane region" description="Helical" evidence="6">
    <location>
        <begin position="162"/>
        <end position="180"/>
    </location>
</feature>
<dbReference type="AlphaFoldDB" id="A0A4V6HRT1"/>
<dbReference type="STRING" id="180332.GCA_000797495_03585"/>
<evidence type="ECO:0000313" key="7">
    <source>
        <dbReference type="EMBL" id="TLD00278.1"/>
    </source>
</evidence>
<keyword evidence="4 6" id="KW-1133">Transmembrane helix</keyword>
<accession>A0A4V6HRT1</accession>
<dbReference type="Proteomes" id="UP000306509">
    <property type="component" value="Unassembled WGS sequence"/>
</dbReference>
<proteinExistence type="predicted"/>